<feature type="transmembrane region" description="Helical" evidence="5">
    <location>
        <begin position="102"/>
        <end position="128"/>
    </location>
</feature>
<keyword evidence="5" id="KW-0813">Transport</keyword>
<dbReference type="Pfam" id="PF01061">
    <property type="entry name" value="ABC2_membrane"/>
    <property type="match status" value="1"/>
</dbReference>
<keyword evidence="4 5" id="KW-0472">Membrane</keyword>
<feature type="transmembrane region" description="Helical" evidence="5">
    <location>
        <begin position="53"/>
        <end position="72"/>
    </location>
</feature>
<comment type="caution">
    <text evidence="7">The sequence shown here is derived from an EMBL/GenBank/DDBJ whole genome shotgun (WGS) entry which is preliminary data.</text>
</comment>
<evidence type="ECO:0000256" key="4">
    <source>
        <dbReference type="ARBA" id="ARBA00023136"/>
    </source>
</evidence>
<dbReference type="PANTHER" id="PTHR43027:SF1">
    <property type="entry name" value="DOXORUBICIN RESISTANCE ABC TRANSPORTER PERMEASE PROTEIN DRRC-RELATED"/>
    <property type="match status" value="1"/>
</dbReference>
<protein>
    <recommendedName>
        <fullName evidence="5">Transport permease protein</fullName>
    </recommendedName>
</protein>
<dbReference type="STRING" id="1817824.A2751_04185"/>
<evidence type="ECO:0000256" key="2">
    <source>
        <dbReference type="ARBA" id="ARBA00022692"/>
    </source>
</evidence>
<dbReference type="AlphaFoldDB" id="A0A1F5NKU2"/>
<sequence>MISRHRIKAYMLRHVYEMWATFDRKFDIIFWPTIDLLIFGLLSIHVQKLSTQANLSGAIIGGLILWTLVYSVQRDISVSLLEDAWSRNLYNLFSTPLKAGEMLIGVMLLSIGKAIITVSFVTLLAWGLFGFKLFSVGPLIFFFIFNIFIFGWAFGCLTVSLIFRFGSKLQIFAWSLIALLYPISGVFYPLSILPGPLVSIAKILPLSYIFEGLREAIIIGKIPPASDLFIIMILNSIYLMLGIWAFMAGFRNAKNRGWFIHPS</sequence>
<proteinExistence type="inferred from homology"/>
<keyword evidence="2 5" id="KW-0812">Transmembrane</keyword>
<comment type="similarity">
    <text evidence="5">Belongs to the ABC-2 integral membrane protein family.</text>
</comment>
<feature type="domain" description="ABC transmembrane type-2" evidence="6">
    <location>
        <begin position="23"/>
        <end position="249"/>
    </location>
</feature>
<comment type="subcellular location">
    <subcellularLocation>
        <location evidence="5">Cell membrane</location>
        <topology evidence="5">Multi-pass membrane protein</topology>
    </subcellularLocation>
    <subcellularLocation>
        <location evidence="1">Membrane</location>
        <topology evidence="1">Multi-pass membrane protein</topology>
    </subcellularLocation>
</comment>
<dbReference type="InterPro" id="IPR013525">
    <property type="entry name" value="ABC2_TM"/>
</dbReference>
<name>A0A1F5NKU2_9BACT</name>
<reference evidence="7 8" key="1">
    <citation type="journal article" date="2016" name="Nat. Commun.">
        <title>Thousands of microbial genomes shed light on interconnected biogeochemical processes in an aquifer system.</title>
        <authorList>
            <person name="Anantharaman K."/>
            <person name="Brown C.T."/>
            <person name="Hug L.A."/>
            <person name="Sharon I."/>
            <person name="Castelle C.J."/>
            <person name="Probst A.J."/>
            <person name="Thomas B.C."/>
            <person name="Singh A."/>
            <person name="Wilkins M.J."/>
            <person name="Karaoz U."/>
            <person name="Brodie E.L."/>
            <person name="Williams K.H."/>
            <person name="Hubbard S.S."/>
            <person name="Banfield J.F."/>
        </authorList>
    </citation>
    <scope>NUCLEOTIDE SEQUENCE [LARGE SCALE GENOMIC DNA]</scope>
</reference>
<evidence type="ECO:0000313" key="8">
    <source>
        <dbReference type="Proteomes" id="UP000176864"/>
    </source>
</evidence>
<feature type="transmembrane region" description="Helical" evidence="5">
    <location>
        <begin position="140"/>
        <end position="164"/>
    </location>
</feature>
<keyword evidence="5" id="KW-1003">Cell membrane</keyword>
<dbReference type="InterPro" id="IPR052902">
    <property type="entry name" value="ABC-2_transporter"/>
</dbReference>
<feature type="transmembrane region" description="Helical" evidence="5">
    <location>
        <begin position="228"/>
        <end position="250"/>
    </location>
</feature>
<feature type="transmembrane region" description="Helical" evidence="5">
    <location>
        <begin position="171"/>
        <end position="190"/>
    </location>
</feature>
<organism evidence="7 8">
    <name type="scientific">Candidatus Doudnabacteria bacterium RIFCSPHIGHO2_01_FULL_46_14</name>
    <dbReference type="NCBI Taxonomy" id="1817824"/>
    <lineage>
        <taxon>Bacteria</taxon>
        <taxon>Candidatus Doudnaibacteriota</taxon>
    </lineage>
</organism>
<keyword evidence="3 5" id="KW-1133">Transmembrane helix</keyword>
<dbReference type="Proteomes" id="UP000176864">
    <property type="component" value="Unassembled WGS sequence"/>
</dbReference>
<evidence type="ECO:0000256" key="1">
    <source>
        <dbReference type="ARBA" id="ARBA00004141"/>
    </source>
</evidence>
<dbReference type="GO" id="GO:0140359">
    <property type="term" value="F:ABC-type transporter activity"/>
    <property type="evidence" value="ECO:0007669"/>
    <property type="project" value="InterPro"/>
</dbReference>
<dbReference type="PANTHER" id="PTHR43027">
    <property type="entry name" value="DOXORUBICIN RESISTANCE ABC TRANSPORTER PERMEASE PROTEIN DRRC-RELATED"/>
    <property type="match status" value="1"/>
</dbReference>
<evidence type="ECO:0000256" key="3">
    <source>
        <dbReference type="ARBA" id="ARBA00022989"/>
    </source>
</evidence>
<dbReference type="InterPro" id="IPR047817">
    <property type="entry name" value="ABC2_TM_bact-type"/>
</dbReference>
<evidence type="ECO:0000313" key="7">
    <source>
        <dbReference type="EMBL" id="OGE78321.1"/>
    </source>
</evidence>
<dbReference type="EMBL" id="MFEK01000014">
    <property type="protein sequence ID" value="OGE78321.1"/>
    <property type="molecule type" value="Genomic_DNA"/>
</dbReference>
<dbReference type="GO" id="GO:0005886">
    <property type="term" value="C:plasma membrane"/>
    <property type="evidence" value="ECO:0007669"/>
    <property type="project" value="UniProtKB-SubCell"/>
</dbReference>
<evidence type="ECO:0000259" key="6">
    <source>
        <dbReference type="PROSITE" id="PS51012"/>
    </source>
</evidence>
<accession>A0A1F5NKU2</accession>
<feature type="transmembrane region" description="Helical" evidence="5">
    <location>
        <begin position="28"/>
        <end position="47"/>
    </location>
</feature>
<gene>
    <name evidence="7" type="ORF">A2751_04185</name>
</gene>
<evidence type="ECO:0000256" key="5">
    <source>
        <dbReference type="RuleBase" id="RU361157"/>
    </source>
</evidence>
<dbReference type="PROSITE" id="PS51012">
    <property type="entry name" value="ABC_TM2"/>
    <property type="match status" value="1"/>
</dbReference>